<dbReference type="Gene3D" id="3.80.10.10">
    <property type="entry name" value="Ribonuclease Inhibitor"/>
    <property type="match status" value="1"/>
</dbReference>
<accession>A0A8H4EJW9</accession>
<dbReference type="AlphaFoldDB" id="A0A8H4EJW9"/>
<keyword evidence="2" id="KW-1185">Reference proteome</keyword>
<proteinExistence type="predicted"/>
<dbReference type="InterPro" id="IPR032675">
    <property type="entry name" value="LRR_dom_sf"/>
</dbReference>
<gene>
    <name evidence="1" type="ORF">F8M41_020127</name>
</gene>
<dbReference type="Proteomes" id="UP000439903">
    <property type="component" value="Unassembled WGS sequence"/>
</dbReference>
<dbReference type="SUPFAM" id="SSF52047">
    <property type="entry name" value="RNI-like"/>
    <property type="match status" value="1"/>
</dbReference>
<name>A0A8H4EJW9_GIGMA</name>
<dbReference type="OrthoDB" id="2354532at2759"/>
<reference evidence="1 2" key="1">
    <citation type="journal article" date="2019" name="Environ. Microbiol.">
        <title>At the nexus of three kingdoms: the genome of the mycorrhizal fungus Gigaspora margarita provides insights into plant, endobacterial and fungal interactions.</title>
        <authorList>
            <person name="Venice F."/>
            <person name="Ghignone S."/>
            <person name="Salvioli di Fossalunga A."/>
            <person name="Amselem J."/>
            <person name="Novero M."/>
            <person name="Xianan X."/>
            <person name="Sedzielewska Toro K."/>
            <person name="Morin E."/>
            <person name="Lipzen A."/>
            <person name="Grigoriev I.V."/>
            <person name="Henrissat B."/>
            <person name="Martin F.M."/>
            <person name="Bonfante P."/>
        </authorList>
    </citation>
    <scope>NUCLEOTIDE SEQUENCE [LARGE SCALE GENOMIC DNA]</scope>
    <source>
        <strain evidence="1 2">BEG34</strain>
    </source>
</reference>
<sequence>MASKILMSDMAELMENILNNLNNECHSLYSCALVNRIWCKMTIPILWQNPFSFNRHSFIPKYFSSLNEDENFILKELSWQNATKINTLELEEFYSDYEPLLFHSLFQAIICFIKSQDQLSLFSVARGDFPAHFHGIISALEETLRIRYCGTKLLKVLDCKISSLEISDCPLDVQTIIIILKNTGTLLQRLKLEVSDDGIWEESLLLEAFKSFCLNITYLNITNIGFSTQLIELIGNLQNLQFLTLWFIADIPEEKLKIRVMHFAEILPPTLQYLELRDKVRAYVTLVSCEYIVVNC</sequence>
<comment type="caution">
    <text evidence="1">The sequence shown here is derived from an EMBL/GenBank/DDBJ whole genome shotgun (WGS) entry which is preliminary data.</text>
</comment>
<dbReference type="EMBL" id="WTPW01000543">
    <property type="protein sequence ID" value="KAF0501163.1"/>
    <property type="molecule type" value="Genomic_DNA"/>
</dbReference>
<evidence type="ECO:0000313" key="1">
    <source>
        <dbReference type="EMBL" id="KAF0501163.1"/>
    </source>
</evidence>
<organism evidence="1 2">
    <name type="scientific">Gigaspora margarita</name>
    <dbReference type="NCBI Taxonomy" id="4874"/>
    <lineage>
        <taxon>Eukaryota</taxon>
        <taxon>Fungi</taxon>
        <taxon>Fungi incertae sedis</taxon>
        <taxon>Mucoromycota</taxon>
        <taxon>Glomeromycotina</taxon>
        <taxon>Glomeromycetes</taxon>
        <taxon>Diversisporales</taxon>
        <taxon>Gigasporaceae</taxon>
        <taxon>Gigaspora</taxon>
    </lineage>
</organism>
<evidence type="ECO:0000313" key="2">
    <source>
        <dbReference type="Proteomes" id="UP000439903"/>
    </source>
</evidence>
<protein>
    <recommendedName>
        <fullName evidence="3">F-box domain-containing protein</fullName>
    </recommendedName>
</protein>
<evidence type="ECO:0008006" key="3">
    <source>
        <dbReference type="Google" id="ProtNLM"/>
    </source>
</evidence>